<sequence length="311" mass="34796">MRKPIVTRYPGNPILTKDDVPYPVETVHNAGVARHDGRYIMLFRSHLDTGRSIIGIAESDDGFAFRVRPEPFLTPGTEPPSAEYEAFGVEDPRITFLEGAYYITYSAYSKHGVRIALARTTDFESVERISLITQADYRNTVLFPERIGGRYVRLDRPHSEISPWSIWISYSPDLVHWGDSQVVMKPVTYHWDEMKIGPGAPPIKTSRGWLNIYHGVFPTMDGCVYRLGVALHDLADPAKVLAVGDRWILAPENPWELVGYVHNVVFTCAAVPEDDGTLKLYWGGADTCLCAGTAVIEDLVDFCLAAPRPPM</sequence>
<dbReference type="GO" id="GO:0016757">
    <property type="term" value="F:glycosyltransferase activity"/>
    <property type="evidence" value="ECO:0007669"/>
    <property type="project" value="UniProtKB-KW"/>
</dbReference>
<evidence type="ECO:0000313" key="5">
    <source>
        <dbReference type="Proteomes" id="UP001431776"/>
    </source>
</evidence>
<evidence type="ECO:0000256" key="2">
    <source>
        <dbReference type="ARBA" id="ARBA00022679"/>
    </source>
</evidence>
<protein>
    <submittedName>
        <fullName evidence="4">Glycoside hydrolase family 130 protein</fullName>
    </submittedName>
</protein>
<keyword evidence="5" id="KW-1185">Reference proteome</keyword>
<comment type="caution">
    <text evidence="4">The sequence shown here is derived from an EMBL/GenBank/DDBJ whole genome shotgun (WGS) entry which is preliminary data.</text>
</comment>
<proteinExistence type="inferred from homology"/>
<dbReference type="AlphaFoldDB" id="A0AAW6TTQ4"/>
<dbReference type="EMBL" id="JASCXX010000008">
    <property type="protein sequence ID" value="MDI6449077.1"/>
    <property type="molecule type" value="Genomic_DNA"/>
</dbReference>
<dbReference type="CDD" id="cd08993">
    <property type="entry name" value="GH130"/>
    <property type="match status" value="1"/>
</dbReference>
<evidence type="ECO:0000256" key="3">
    <source>
        <dbReference type="ARBA" id="ARBA00024356"/>
    </source>
</evidence>
<dbReference type="InterPro" id="IPR023296">
    <property type="entry name" value="Glyco_hydro_beta-prop_sf"/>
</dbReference>
<dbReference type="PANTHER" id="PTHR34106">
    <property type="entry name" value="GLYCOSIDASE"/>
    <property type="match status" value="1"/>
</dbReference>
<gene>
    <name evidence="4" type="ORF">QJ522_08480</name>
</gene>
<dbReference type="SUPFAM" id="SSF75005">
    <property type="entry name" value="Arabinanase/levansucrase/invertase"/>
    <property type="match status" value="1"/>
</dbReference>
<dbReference type="PANTHER" id="PTHR34106:SF5">
    <property type="entry name" value="GLYCOSIDASE"/>
    <property type="match status" value="1"/>
</dbReference>
<dbReference type="GO" id="GO:0016787">
    <property type="term" value="F:hydrolase activity"/>
    <property type="evidence" value="ECO:0007669"/>
    <property type="project" value="UniProtKB-KW"/>
</dbReference>
<keyword evidence="2" id="KW-0808">Transferase</keyword>
<dbReference type="PIRSF" id="PIRSF016202">
    <property type="entry name" value="PH1107"/>
    <property type="match status" value="1"/>
</dbReference>
<accession>A0AAW6TTQ4</accession>
<organism evidence="4 5">
    <name type="scientific">Anaerobaca lacustris</name>
    <dbReference type="NCBI Taxonomy" id="3044600"/>
    <lineage>
        <taxon>Bacteria</taxon>
        <taxon>Pseudomonadati</taxon>
        <taxon>Planctomycetota</taxon>
        <taxon>Phycisphaerae</taxon>
        <taxon>Sedimentisphaerales</taxon>
        <taxon>Anaerobacaceae</taxon>
        <taxon>Anaerobaca</taxon>
    </lineage>
</organism>
<dbReference type="Gene3D" id="2.115.10.20">
    <property type="entry name" value="Glycosyl hydrolase domain, family 43"/>
    <property type="match status" value="1"/>
</dbReference>
<dbReference type="RefSeq" id="WP_349244485.1">
    <property type="nucleotide sequence ID" value="NZ_JASCXX010000008.1"/>
</dbReference>
<reference evidence="4" key="1">
    <citation type="submission" date="2023-05" db="EMBL/GenBank/DDBJ databases">
        <title>Anaerotaeda fermentans gen. nov., sp. nov., a novel anaerobic planctomycete of the new family within the order Sedimentisphaerales isolated from Taman Peninsula, Russia.</title>
        <authorList>
            <person name="Khomyakova M.A."/>
            <person name="Merkel A.Y."/>
            <person name="Slobodkin A.I."/>
        </authorList>
    </citation>
    <scope>NUCLEOTIDE SEQUENCE</scope>
    <source>
        <strain evidence="4">M17dextr</strain>
    </source>
</reference>
<dbReference type="InterPro" id="IPR007184">
    <property type="entry name" value="Mannoside_phosphorylase"/>
</dbReference>
<evidence type="ECO:0000256" key="1">
    <source>
        <dbReference type="ARBA" id="ARBA00022676"/>
    </source>
</evidence>
<dbReference type="Pfam" id="PF04041">
    <property type="entry name" value="Glyco_hydro_130"/>
    <property type="match status" value="1"/>
</dbReference>
<name>A0AAW6TTQ4_9BACT</name>
<dbReference type="Proteomes" id="UP001431776">
    <property type="component" value="Unassembled WGS sequence"/>
</dbReference>
<evidence type="ECO:0000313" key="4">
    <source>
        <dbReference type="EMBL" id="MDI6449077.1"/>
    </source>
</evidence>
<comment type="similarity">
    <text evidence="3">Belongs to the glycosyl hydrolase 130 family.</text>
</comment>
<keyword evidence="4" id="KW-0378">Hydrolase</keyword>
<keyword evidence="1" id="KW-0328">Glycosyltransferase</keyword>